<protein>
    <submittedName>
        <fullName evidence="1">Uncharacterized protein</fullName>
    </submittedName>
</protein>
<dbReference type="GO" id="GO:0006355">
    <property type="term" value="P:regulation of DNA-templated transcription"/>
    <property type="evidence" value="ECO:0007669"/>
    <property type="project" value="InterPro"/>
</dbReference>
<proteinExistence type="predicted"/>
<gene>
    <name evidence="1" type="ORF">S12H4_21769</name>
</gene>
<name>X1T293_9ZZZZ</name>
<reference evidence="1" key="1">
    <citation type="journal article" date="2014" name="Front. Microbiol.">
        <title>High frequency of phylogenetically diverse reductive dehalogenase-homologous genes in deep subseafloor sedimentary metagenomes.</title>
        <authorList>
            <person name="Kawai M."/>
            <person name="Futagami T."/>
            <person name="Toyoda A."/>
            <person name="Takaki Y."/>
            <person name="Nishi S."/>
            <person name="Hori S."/>
            <person name="Arai W."/>
            <person name="Tsubouchi T."/>
            <person name="Morono Y."/>
            <person name="Uchiyama I."/>
            <person name="Ito T."/>
            <person name="Fujiyama A."/>
            <person name="Inagaki F."/>
            <person name="Takami H."/>
        </authorList>
    </citation>
    <scope>NUCLEOTIDE SEQUENCE</scope>
    <source>
        <strain evidence="1">Expedition CK06-06</strain>
    </source>
</reference>
<comment type="caution">
    <text evidence="1">The sequence shown here is derived from an EMBL/GenBank/DDBJ whole genome shotgun (WGS) entry which is preliminary data.</text>
</comment>
<dbReference type="AlphaFoldDB" id="X1T293"/>
<sequence length="114" mass="12979">MTTKMLNVEIEEETLQTLDRLAQWLDASRAEVVQRLLREGTRQARLEYAGLYRCQEVTLERAAEIAGVSIYDMMAYLRQHGIPGPSRADEMRVDVAAMLIRSSRPDVAERVIKG</sequence>
<dbReference type="EMBL" id="BARW01011250">
    <property type="protein sequence ID" value="GAI85476.1"/>
    <property type="molecule type" value="Genomic_DNA"/>
</dbReference>
<organism evidence="1">
    <name type="scientific">marine sediment metagenome</name>
    <dbReference type="NCBI Taxonomy" id="412755"/>
    <lineage>
        <taxon>unclassified sequences</taxon>
        <taxon>metagenomes</taxon>
        <taxon>ecological metagenomes</taxon>
    </lineage>
</organism>
<evidence type="ECO:0000313" key="1">
    <source>
        <dbReference type="EMBL" id="GAI85476.1"/>
    </source>
</evidence>
<accession>X1T293</accession>
<dbReference type="InterPro" id="IPR055741">
    <property type="entry name" value="DUF7317"/>
</dbReference>
<dbReference type="Pfam" id="PF24001">
    <property type="entry name" value="DUF7317"/>
    <property type="match status" value="1"/>
</dbReference>